<keyword evidence="3" id="KW-1185">Reference proteome</keyword>
<proteinExistence type="predicted"/>
<dbReference type="EMBL" id="MU004292">
    <property type="protein sequence ID" value="KAF2661742.1"/>
    <property type="molecule type" value="Genomic_DNA"/>
</dbReference>
<organism evidence="2 3">
    <name type="scientific">Lophiostoma macrostomum CBS 122681</name>
    <dbReference type="NCBI Taxonomy" id="1314788"/>
    <lineage>
        <taxon>Eukaryota</taxon>
        <taxon>Fungi</taxon>
        <taxon>Dikarya</taxon>
        <taxon>Ascomycota</taxon>
        <taxon>Pezizomycotina</taxon>
        <taxon>Dothideomycetes</taxon>
        <taxon>Pleosporomycetidae</taxon>
        <taxon>Pleosporales</taxon>
        <taxon>Lophiostomataceae</taxon>
        <taxon>Lophiostoma</taxon>
    </lineage>
</organism>
<sequence length="56" mass="6544">MDATMQVRDCPRSPSDWRLSTRPHEQKESFEPAESASKHRQTSSGGFRSFRISKYR</sequence>
<evidence type="ECO:0000313" key="3">
    <source>
        <dbReference type="Proteomes" id="UP000799324"/>
    </source>
</evidence>
<evidence type="ECO:0000313" key="2">
    <source>
        <dbReference type="EMBL" id="KAF2661742.1"/>
    </source>
</evidence>
<evidence type="ECO:0000256" key="1">
    <source>
        <dbReference type="SAM" id="MobiDB-lite"/>
    </source>
</evidence>
<feature type="region of interest" description="Disordered" evidence="1">
    <location>
        <begin position="1"/>
        <end position="56"/>
    </location>
</feature>
<dbReference type="Proteomes" id="UP000799324">
    <property type="component" value="Unassembled WGS sequence"/>
</dbReference>
<protein>
    <submittedName>
        <fullName evidence="2">Uncharacterized protein</fullName>
    </submittedName>
</protein>
<accession>A0A6A6TPN1</accession>
<gene>
    <name evidence="2" type="ORF">K491DRAFT_687144</name>
</gene>
<reference evidence="2" key="1">
    <citation type="journal article" date="2020" name="Stud. Mycol.">
        <title>101 Dothideomycetes genomes: a test case for predicting lifestyles and emergence of pathogens.</title>
        <authorList>
            <person name="Haridas S."/>
            <person name="Albert R."/>
            <person name="Binder M."/>
            <person name="Bloem J."/>
            <person name="Labutti K."/>
            <person name="Salamov A."/>
            <person name="Andreopoulos B."/>
            <person name="Baker S."/>
            <person name="Barry K."/>
            <person name="Bills G."/>
            <person name="Bluhm B."/>
            <person name="Cannon C."/>
            <person name="Castanera R."/>
            <person name="Culley D."/>
            <person name="Daum C."/>
            <person name="Ezra D."/>
            <person name="Gonzalez J."/>
            <person name="Henrissat B."/>
            <person name="Kuo A."/>
            <person name="Liang C."/>
            <person name="Lipzen A."/>
            <person name="Lutzoni F."/>
            <person name="Magnuson J."/>
            <person name="Mondo S."/>
            <person name="Nolan M."/>
            <person name="Ohm R."/>
            <person name="Pangilinan J."/>
            <person name="Park H.-J."/>
            <person name="Ramirez L."/>
            <person name="Alfaro M."/>
            <person name="Sun H."/>
            <person name="Tritt A."/>
            <person name="Yoshinaga Y."/>
            <person name="Zwiers L.-H."/>
            <person name="Turgeon B."/>
            <person name="Goodwin S."/>
            <person name="Spatafora J."/>
            <person name="Crous P."/>
            <person name="Grigoriev I."/>
        </authorList>
    </citation>
    <scope>NUCLEOTIDE SEQUENCE</scope>
    <source>
        <strain evidence="2">CBS 122681</strain>
    </source>
</reference>
<dbReference type="AlphaFoldDB" id="A0A6A6TPN1"/>
<name>A0A6A6TPN1_9PLEO</name>